<proteinExistence type="predicted"/>
<name>A0A6I2RAX5_FLAPL</name>
<evidence type="ECO:0000313" key="1">
    <source>
        <dbReference type="EMBL" id="MSB22961.1"/>
    </source>
</evidence>
<dbReference type="AlphaFoldDB" id="A0A6I2RAX5"/>
<gene>
    <name evidence="1" type="ORF">GKE97_26325</name>
</gene>
<evidence type="ECO:0000313" key="2">
    <source>
        <dbReference type="Proteomes" id="UP000434475"/>
    </source>
</evidence>
<accession>A0A6I2RAX5</accession>
<dbReference type="Proteomes" id="UP000434475">
    <property type="component" value="Unassembled WGS sequence"/>
</dbReference>
<comment type="caution">
    <text evidence="1">The sequence shown here is derived from an EMBL/GenBank/DDBJ whole genome shotgun (WGS) entry which is preliminary data.</text>
</comment>
<dbReference type="EMBL" id="WKPR01000061">
    <property type="protein sequence ID" value="MSB22961.1"/>
    <property type="molecule type" value="Genomic_DNA"/>
</dbReference>
<dbReference type="RefSeq" id="WP_157954795.1">
    <property type="nucleotide sequence ID" value="NZ_JAQLWY010000055.1"/>
</dbReference>
<organism evidence="1 2">
    <name type="scientific">Flavonifractor plautii</name>
    <name type="common">Fusobacterium plautii</name>
    <dbReference type="NCBI Taxonomy" id="292800"/>
    <lineage>
        <taxon>Bacteria</taxon>
        <taxon>Bacillati</taxon>
        <taxon>Bacillota</taxon>
        <taxon>Clostridia</taxon>
        <taxon>Eubacteriales</taxon>
        <taxon>Oscillospiraceae</taxon>
        <taxon>Flavonifractor</taxon>
    </lineage>
</organism>
<reference evidence="1 2" key="1">
    <citation type="journal article" date="2019" name="Nat. Med.">
        <title>A library of human gut bacterial isolates paired with longitudinal multiomics data enables mechanistic microbiome research.</title>
        <authorList>
            <person name="Poyet M."/>
            <person name="Groussin M."/>
            <person name="Gibbons S.M."/>
            <person name="Avila-Pacheco J."/>
            <person name="Jiang X."/>
            <person name="Kearney S.M."/>
            <person name="Perrotta A.R."/>
            <person name="Berdy B."/>
            <person name="Zhao S."/>
            <person name="Lieberman T.D."/>
            <person name="Swanson P.K."/>
            <person name="Smith M."/>
            <person name="Roesemann S."/>
            <person name="Alexander J.E."/>
            <person name="Rich S.A."/>
            <person name="Livny J."/>
            <person name="Vlamakis H."/>
            <person name="Clish C."/>
            <person name="Bullock K."/>
            <person name="Deik A."/>
            <person name="Scott J."/>
            <person name="Pierce K.A."/>
            <person name="Xavier R.J."/>
            <person name="Alm E.J."/>
        </authorList>
    </citation>
    <scope>NUCLEOTIDE SEQUENCE [LARGE SCALE GENOMIC DNA]</scope>
    <source>
        <strain evidence="1 2">BIOML-A2</strain>
    </source>
</reference>
<protein>
    <submittedName>
        <fullName evidence="1">Uncharacterized protein</fullName>
    </submittedName>
</protein>
<sequence length="50" mass="5426">MENVSMSSERSLCADLLRAKRDREQGVECVPADEVLASMERAIEDAAGDA</sequence>